<evidence type="ECO:0000259" key="4">
    <source>
        <dbReference type="Pfam" id="PF00892"/>
    </source>
</evidence>
<protein>
    <recommendedName>
        <fullName evidence="8">FAD-dependent oxidoreductase</fullName>
    </recommendedName>
</protein>
<keyword evidence="3" id="KW-1133">Transmembrane helix</keyword>
<dbReference type="InterPro" id="IPR050464">
    <property type="entry name" value="Zeta_carotene_desat/Oxidored"/>
</dbReference>
<evidence type="ECO:0000313" key="7">
    <source>
        <dbReference type="Proteomes" id="UP001500973"/>
    </source>
</evidence>
<comment type="caution">
    <text evidence="6">The sequence shown here is derived from an EMBL/GenBank/DDBJ whole genome shotgun (WGS) entry which is preliminary data.</text>
</comment>
<proteinExistence type="inferred from homology"/>
<evidence type="ECO:0000259" key="5">
    <source>
        <dbReference type="Pfam" id="PF01593"/>
    </source>
</evidence>
<feature type="domain" description="EamA" evidence="4">
    <location>
        <begin position="227"/>
        <end position="359"/>
    </location>
</feature>
<dbReference type="Proteomes" id="UP001500973">
    <property type="component" value="Unassembled WGS sequence"/>
</dbReference>
<dbReference type="Pfam" id="PF00892">
    <property type="entry name" value="EamA"/>
    <property type="match status" value="1"/>
</dbReference>
<keyword evidence="3" id="KW-0472">Membrane</keyword>
<keyword evidence="7" id="KW-1185">Reference proteome</keyword>
<evidence type="ECO:0008006" key="8">
    <source>
        <dbReference type="Google" id="ProtNLM"/>
    </source>
</evidence>
<feature type="transmembrane region" description="Helical" evidence="3">
    <location>
        <begin position="346"/>
        <end position="370"/>
    </location>
</feature>
<dbReference type="SUPFAM" id="SSF103481">
    <property type="entry name" value="Multidrug resistance efflux transporter EmrE"/>
    <property type="match status" value="1"/>
</dbReference>
<dbReference type="EMBL" id="BAAAIZ010000042">
    <property type="protein sequence ID" value="GAA1425560.1"/>
    <property type="molecule type" value="Genomic_DNA"/>
</dbReference>
<dbReference type="Gene3D" id="3.50.50.60">
    <property type="entry name" value="FAD/NAD(P)-binding domain"/>
    <property type="match status" value="1"/>
</dbReference>
<feature type="transmembrane region" description="Helical" evidence="3">
    <location>
        <begin position="196"/>
        <end position="214"/>
    </location>
</feature>
<comment type="similarity">
    <text evidence="1">Belongs to the EamA transporter family.</text>
</comment>
<accession>A0ABN1YYW1</accession>
<feature type="transmembrane region" description="Helical" evidence="3">
    <location>
        <begin position="226"/>
        <end position="246"/>
    </location>
</feature>
<dbReference type="RefSeq" id="WP_344013691.1">
    <property type="nucleotide sequence ID" value="NZ_BAAAIZ010000042.1"/>
</dbReference>
<dbReference type="PRINTS" id="PR00419">
    <property type="entry name" value="ADXRDTASE"/>
</dbReference>
<organism evidence="6 7">
    <name type="scientific">Streptomyces thermospinosisporus</name>
    <dbReference type="NCBI Taxonomy" id="161482"/>
    <lineage>
        <taxon>Bacteria</taxon>
        <taxon>Bacillati</taxon>
        <taxon>Actinomycetota</taxon>
        <taxon>Actinomycetes</taxon>
        <taxon>Kitasatosporales</taxon>
        <taxon>Streptomycetaceae</taxon>
        <taxon>Streptomyces</taxon>
    </lineage>
</organism>
<name>A0ABN1YYW1_9ACTN</name>
<evidence type="ECO:0000313" key="6">
    <source>
        <dbReference type="EMBL" id="GAA1425560.1"/>
    </source>
</evidence>
<dbReference type="InterPro" id="IPR002937">
    <property type="entry name" value="Amino_oxidase"/>
</dbReference>
<dbReference type="Gene3D" id="3.90.660.10">
    <property type="match status" value="1"/>
</dbReference>
<dbReference type="InterPro" id="IPR037185">
    <property type="entry name" value="EmrE-like"/>
</dbReference>
<dbReference type="PANTHER" id="PTHR42923">
    <property type="entry name" value="PROTOPORPHYRINOGEN OXIDASE"/>
    <property type="match status" value="1"/>
</dbReference>
<evidence type="ECO:0000256" key="3">
    <source>
        <dbReference type="SAM" id="Phobius"/>
    </source>
</evidence>
<gene>
    <name evidence="6" type="ORF">GCM10009601_32770</name>
</gene>
<dbReference type="InterPro" id="IPR036188">
    <property type="entry name" value="FAD/NAD-bd_sf"/>
</dbReference>
<dbReference type="InterPro" id="IPR000620">
    <property type="entry name" value="EamA_dom"/>
</dbReference>
<reference evidence="6 7" key="1">
    <citation type="journal article" date="2019" name="Int. J. Syst. Evol. Microbiol.">
        <title>The Global Catalogue of Microorganisms (GCM) 10K type strain sequencing project: providing services to taxonomists for standard genome sequencing and annotation.</title>
        <authorList>
            <consortium name="The Broad Institute Genomics Platform"/>
            <consortium name="The Broad Institute Genome Sequencing Center for Infectious Disease"/>
            <person name="Wu L."/>
            <person name="Ma J."/>
        </authorList>
    </citation>
    <scope>NUCLEOTIDE SEQUENCE [LARGE SCALE GENOMIC DNA]</scope>
    <source>
        <strain evidence="6 7">JCM 11756</strain>
    </source>
</reference>
<feature type="domain" description="Amine oxidase" evidence="5">
    <location>
        <begin position="38"/>
        <end position="114"/>
    </location>
</feature>
<evidence type="ECO:0000256" key="1">
    <source>
        <dbReference type="ARBA" id="ARBA00007362"/>
    </source>
</evidence>
<dbReference type="Pfam" id="PF01593">
    <property type="entry name" value="Amino_oxidase"/>
    <property type="match status" value="1"/>
</dbReference>
<dbReference type="SUPFAM" id="SSF51905">
    <property type="entry name" value="FAD/NAD(P)-binding domain"/>
    <property type="match status" value="1"/>
</dbReference>
<keyword evidence="3" id="KW-0812">Transmembrane</keyword>
<feature type="transmembrane region" description="Helical" evidence="3">
    <location>
        <begin position="258"/>
        <end position="279"/>
    </location>
</feature>
<dbReference type="PANTHER" id="PTHR42923:SF39">
    <property type="entry name" value="AMINO OXIDASE"/>
    <property type="match status" value="1"/>
</dbReference>
<feature type="transmembrane region" description="Helical" evidence="3">
    <location>
        <begin position="165"/>
        <end position="184"/>
    </location>
</feature>
<sequence length="412" mass="42862">MTDTHTAGPFDEQFRFPADLLEARPGATGRVAVIGGGISGLACAYELVRRGLEVTVYERSGRPGGRIRTHRFWDGTHGELGAMRLPSNHHTTLHYVRHFRLPTRTFVNANPDAYLTCAAGGYAPATPACCPGGTGSPAPRPGTRASCSRTCCTTSGTGCGPSTPAAAAVLIALSPFFTALFARLAGERAALSAARAAAAGTVAFAGVVLVVLGRESGTSVPEATQWQGHLMALLAAALWGWYPVVTRPLLRHHSPLRVTAWTSAAGTAVLLPLAAVSGFTVHGTVSRPLSWASLAYSVLLVTVAGPVLWYRAVGQAGSAAVMLWMVAVPVAAALFAALTGEQALTWPLTAGSALVLVALAHAQGLSLGALRAARRPSLLRFHRNAISHTDPSGRTDSAGRTVPVHHTGEERT</sequence>
<feature type="region of interest" description="Disordered" evidence="2">
    <location>
        <begin position="388"/>
        <end position="412"/>
    </location>
</feature>
<feature type="transmembrane region" description="Helical" evidence="3">
    <location>
        <begin position="321"/>
        <end position="340"/>
    </location>
</feature>
<evidence type="ECO:0000256" key="2">
    <source>
        <dbReference type="SAM" id="MobiDB-lite"/>
    </source>
</evidence>
<feature type="transmembrane region" description="Helical" evidence="3">
    <location>
        <begin position="291"/>
        <end position="309"/>
    </location>
</feature>